<sequence length="212" mass="23146">MSAPARRGALRIVAMLACAVAVALIAGRIWWVNEQAIKIPVEHVAQGSWLALDGAFAGSDEEQTKGYEFRVEKTEVVTPDEYLSRYGKDGVASTEDGARRSVLAVTLTMRNTSTEGGGIMSFLWEVIPESKNTDYSVDEDLWAHVAKMDPSMFSVPPGKTLKTVVPFVGFSNPPYFGSDEASFRPPIEGSSFELVMSNLPVRKILDLRVDAS</sequence>
<feature type="transmembrane region" description="Helical" evidence="1">
    <location>
        <begin position="12"/>
        <end position="31"/>
    </location>
</feature>
<organism evidence="2 3">
    <name type="scientific">Coriobacterium glomerans (strain ATCC 49209 / DSM 20642 / JCM 10262 / PW2)</name>
    <dbReference type="NCBI Taxonomy" id="700015"/>
    <lineage>
        <taxon>Bacteria</taxon>
        <taxon>Bacillati</taxon>
        <taxon>Actinomycetota</taxon>
        <taxon>Coriobacteriia</taxon>
        <taxon>Coriobacteriales</taxon>
        <taxon>Coriobacteriaceae</taxon>
        <taxon>Coriobacterium</taxon>
    </lineage>
</organism>
<reference evidence="3" key="1">
    <citation type="journal article" date="2013" name="Stand. Genomic Sci.">
        <title>Complete genome sequence of Coriobacterium glomerans type strain (PW2(T)) from the midgut of Pyrrhocoris apterus L. (red soldier bug).</title>
        <authorList>
            <person name="Stackebrandt E."/>
            <person name="Zeytun A."/>
            <person name="Lapidus A."/>
            <person name="Nolan M."/>
            <person name="Lucas S."/>
            <person name="Hammon N."/>
            <person name="Deshpande S."/>
            <person name="Cheng J.F."/>
            <person name="Tapia R."/>
            <person name="Goodwin L.A."/>
            <person name="Pitluck S."/>
            <person name="Liolios K."/>
            <person name="Pagani I."/>
            <person name="Ivanova N."/>
            <person name="Mavromatis K."/>
            <person name="Mikhailova N."/>
            <person name="Huntemann M."/>
            <person name="Pati A."/>
            <person name="Chen A."/>
            <person name="Palaniappan K."/>
            <person name="Chang Y.J."/>
            <person name="Land M."/>
            <person name="Hauser L."/>
            <person name="Rohde M."/>
            <person name="Pukall R."/>
            <person name="Goker M."/>
            <person name="Detter J.C."/>
            <person name="Woyke T."/>
            <person name="Bristow J."/>
            <person name="Eisen J.A."/>
            <person name="Markowitz V."/>
            <person name="Hugenholtz P."/>
            <person name="Kyrpides N.C."/>
            <person name="Klenk H.P."/>
        </authorList>
    </citation>
    <scope>NUCLEOTIDE SEQUENCE</scope>
    <source>
        <strain evidence="3">ATCC 49209 / DSM 20642 / JCM 10262 / PW2</strain>
    </source>
</reference>
<proteinExistence type="predicted"/>
<dbReference type="Proteomes" id="UP000006851">
    <property type="component" value="Chromosome"/>
</dbReference>
<dbReference type="KEGG" id="cgo:Corgl_0399"/>
<protein>
    <recommendedName>
        <fullName evidence="4">DUF4352 domain-containing protein</fullName>
    </recommendedName>
</protein>
<dbReference type="eggNOG" id="ENOG50338K0">
    <property type="taxonomic scope" value="Bacteria"/>
</dbReference>
<keyword evidence="3" id="KW-1185">Reference proteome</keyword>
<dbReference type="AlphaFoldDB" id="F2NAJ0"/>
<accession>F2NAJ0</accession>
<evidence type="ECO:0008006" key="4">
    <source>
        <dbReference type="Google" id="ProtNLM"/>
    </source>
</evidence>
<dbReference type="Pfam" id="PF16431">
    <property type="entry name" value="DUF5028"/>
    <property type="match status" value="1"/>
</dbReference>
<name>F2NAJ0_CORGP</name>
<keyword evidence="1" id="KW-0472">Membrane</keyword>
<dbReference type="HOGENOM" id="CLU_1318737_0_0_11"/>
<evidence type="ECO:0000313" key="3">
    <source>
        <dbReference type="Proteomes" id="UP000006851"/>
    </source>
</evidence>
<keyword evidence="1" id="KW-1133">Transmembrane helix</keyword>
<dbReference type="STRING" id="700015.Corgl_0399"/>
<dbReference type="RefSeq" id="WP_013708260.1">
    <property type="nucleotide sequence ID" value="NC_015389.1"/>
</dbReference>
<evidence type="ECO:0000313" key="2">
    <source>
        <dbReference type="EMBL" id="AEB06517.1"/>
    </source>
</evidence>
<dbReference type="OrthoDB" id="3196777at2"/>
<evidence type="ECO:0000256" key="1">
    <source>
        <dbReference type="SAM" id="Phobius"/>
    </source>
</evidence>
<keyword evidence="1" id="KW-0812">Transmembrane</keyword>
<dbReference type="EMBL" id="CP002628">
    <property type="protein sequence ID" value="AEB06517.1"/>
    <property type="molecule type" value="Genomic_DNA"/>
</dbReference>
<gene>
    <name evidence="2" type="ordered locus">Corgl_0399</name>
</gene>
<dbReference type="InterPro" id="IPR032209">
    <property type="entry name" value="DUF5028"/>
</dbReference>